<dbReference type="eggNOG" id="KOG0156">
    <property type="taxonomic scope" value="Eukaryota"/>
</dbReference>
<evidence type="ECO:0000313" key="15">
    <source>
        <dbReference type="RefSeq" id="XP_004505901.1"/>
    </source>
</evidence>
<dbReference type="InterPro" id="IPR017972">
    <property type="entry name" value="Cyt_P450_CS"/>
</dbReference>
<keyword evidence="8 13" id="KW-0560">Oxidoreductase</keyword>
<evidence type="ECO:0000256" key="11">
    <source>
        <dbReference type="ARBA" id="ARBA00023136"/>
    </source>
</evidence>
<evidence type="ECO:0000256" key="10">
    <source>
        <dbReference type="ARBA" id="ARBA00023033"/>
    </source>
</evidence>
<evidence type="ECO:0000313" key="14">
    <source>
        <dbReference type="Proteomes" id="UP000087171"/>
    </source>
</evidence>
<feature type="binding site" description="axial binding residue" evidence="12">
    <location>
        <position position="458"/>
    </location>
    <ligand>
        <name>heme</name>
        <dbReference type="ChEBI" id="CHEBI:30413"/>
    </ligand>
    <ligandPart>
        <name>Fe</name>
        <dbReference type="ChEBI" id="CHEBI:18248"/>
    </ligandPart>
</feature>
<dbReference type="AlphaFoldDB" id="A0A1S2YK97"/>
<gene>
    <name evidence="15" type="primary">LOC101511254</name>
</gene>
<comment type="cofactor">
    <cofactor evidence="1 12">
        <name>heme</name>
        <dbReference type="ChEBI" id="CHEBI:30413"/>
    </cofactor>
</comment>
<dbReference type="PROSITE" id="PS00086">
    <property type="entry name" value="CYTOCHROME_P450"/>
    <property type="match status" value="1"/>
</dbReference>
<accession>A0A1S2YK97</accession>
<keyword evidence="10 13" id="KW-0503">Monooxygenase</keyword>
<evidence type="ECO:0000256" key="4">
    <source>
        <dbReference type="ARBA" id="ARBA00022617"/>
    </source>
</evidence>
<keyword evidence="6 12" id="KW-0479">Metal-binding</keyword>
<dbReference type="PANTHER" id="PTHR47943">
    <property type="entry name" value="CYTOCHROME P450 93A3-LIKE"/>
    <property type="match status" value="1"/>
</dbReference>
<comment type="subcellular location">
    <subcellularLocation>
        <location evidence="2">Membrane</location>
        <topology evidence="2">Single-pass membrane protein</topology>
    </subcellularLocation>
</comment>
<keyword evidence="5" id="KW-0812">Transmembrane</keyword>
<proteinExistence type="inferred from homology"/>
<evidence type="ECO:0000256" key="12">
    <source>
        <dbReference type="PIRSR" id="PIRSR602401-1"/>
    </source>
</evidence>
<dbReference type="InterPro" id="IPR036396">
    <property type="entry name" value="Cyt_P450_sf"/>
</dbReference>
<dbReference type="Pfam" id="PF00067">
    <property type="entry name" value="p450"/>
    <property type="match status" value="1"/>
</dbReference>
<evidence type="ECO:0000256" key="2">
    <source>
        <dbReference type="ARBA" id="ARBA00004167"/>
    </source>
</evidence>
<sequence>MISYYSLLAMILLLLVFLLQIFSYFNKNKNSSSQPNLHHPPSPPSIPIIGHLHLLKPLIHHSFRDLSERYGPLISLRLGSARFIVVNSPSLAKEFLKTNELIYSHRKMNIAINMVVYDDATFAFAPYGTYWKFMKKLSTIELLGNRTIKQFASVRTQELHNFIQTLANKSNSEESLNLTQALVKLSNNLISRMMLSIETSGTNSQAEEARILVREVTQIFGEFNISDFIGFCKNIDLKGFKKRAMDIHRRYDAFLEKIIYDREELRKKEMVEGRGNEEERMKDFLDILLDVYEEKDCEVNFTRNHIKSLILDYFTAGTDTTATSVEWTITELFNNPSVLKKAQKEVDTIVGNERLVNEADTPNLPYINSIIKETMRLHPPIPMIMRKGVKDCVVDGNIIPKDSIVCVNIWAMGRDQKIWNNPLEFRPERFLEYGEGSDIDIKGHNFELLPFGSGRRGCPGMPLAMHQLPTVIAALVQCFDWKMLDSEGTILEYGKMIDMNERPGLTVPRANDLICIPVARFNPTTFLHV</sequence>
<dbReference type="PANTHER" id="PTHR47943:SF8">
    <property type="entry name" value="CYTOCHROME P450"/>
    <property type="match status" value="1"/>
</dbReference>
<evidence type="ECO:0000256" key="9">
    <source>
        <dbReference type="ARBA" id="ARBA00023004"/>
    </source>
</evidence>
<evidence type="ECO:0000256" key="7">
    <source>
        <dbReference type="ARBA" id="ARBA00022989"/>
    </source>
</evidence>
<comment type="similarity">
    <text evidence="3 13">Belongs to the cytochrome P450 family.</text>
</comment>
<dbReference type="PRINTS" id="PR00385">
    <property type="entry name" value="P450"/>
</dbReference>
<keyword evidence="11" id="KW-0472">Membrane</keyword>
<name>A0A1S2YK97_CICAR</name>
<dbReference type="OrthoDB" id="1103324at2759"/>
<dbReference type="STRING" id="3827.A0A1S2YK97"/>
<dbReference type="KEGG" id="cam:101511254"/>
<keyword evidence="4 12" id="KW-0349">Heme</keyword>
<evidence type="ECO:0000256" key="13">
    <source>
        <dbReference type="RuleBase" id="RU000461"/>
    </source>
</evidence>
<keyword evidence="9 12" id="KW-0408">Iron</keyword>
<dbReference type="PRINTS" id="PR00463">
    <property type="entry name" value="EP450I"/>
</dbReference>
<reference evidence="14" key="1">
    <citation type="journal article" date="2013" name="Nat. Biotechnol.">
        <title>Draft genome sequence of chickpea (Cicer arietinum) provides a resource for trait improvement.</title>
        <authorList>
            <person name="Varshney R.K."/>
            <person name="Song C."/>
            <person name="Saxena R.K."/>
            <person name="Azam S."/>
            <person name="Yu S."/>
            <person name="Sharpe A.G."/>
            <person name="Cannon S."/>
            <person name="Baek J."/>
            <person name="Rosen B.D."/>
            <person name="Tar'an B."/>
            <person name="Millan T."/>
            <person name="Zhang X."/>
            <person name="Ramsay L.D."/>
            <person name="Iwata A."/>
            <person name="Wang Y."/>
            <person name="Nelson W."/>
            <person name="Farmer A.D."/>
            <person name="Gaur P.M."/>
            <person name="Soderlund C."/>
            <person name="Penmetsa R.V."/>
            <person name="Xu C."/>
            <person name="Bharti A.K."/>
            <person name="He W."/>
            <person name="Winter P."/>
            <person name="Zhao S."/>
            <person name="Hane J.K."/>
            <person name="Carrasquilla-Garcia N."/>
            <person name="Condie J.A."/>
            <person name="Upadhyaya H.D."/>
            <person name="Luo M.C."/>
            <person name="Thudi M."/>
            <person name="Gowda C.L."/>
            <person name="Singh N.P."/>
            <person name="Lichtenzveig J."/>
            <person name="Gali K.K."/>
            <person name="Rubio J."/>
            <person name="Nadarajan N."/>
            <person name="Dolezel J."/>
            <person name="Bansal K.C."/>
            <person name="Xu X."/>
            <person name="Edwards D."/>
            <person name="Zhang G."/>
            <person name="Kahl G."/>
            <person name="Gil J."/>
            <person name="Singh K.B."/>
            <person name="Datta S.K."/>
            <person name="Jackson S.A."/>
            <person name="Wang J."/>
            <person name="Cook D.R."/>
        </authorList>
    </citation>
    <scope>NUCLEOTIDE SEQUENCE [LARGE SCALE GENOMIC DNA]</scope>
    <source>
        <strain evidence="14">cv. CDC Frontier</strain>
    </source>
</reference>
<dbReference type="Proteomes" id="UP000087171">
    <property type="component" value="Chromosome Ca6"/>
</dbReference>
<protein>
    <submittedName>
        <fullName evidence="15">Licodione synthase-like</fullName>
    </submittedName>
</protein>
<keyword evidence="14" id="KW-1185">Reference proteome</keyword>
<evidence type="ECO:0000256" key="5">
    <source>
        <dbReference type="ARBA" id="ARBA00022692"/>
    </source>
</evidence>
<dbReference type="GO" id="GO:0004497">
    <property type="term" value="F:monooxygenase activity"/>
    <property type="evidence" value="ECO:0007669"/>
    <property type="project" value="UniProtKB-KW"/>
</dbReference>
<evidence type="ECO:0000256" key="6">
    <source>
        <dbReference type="ARBA" id="ARBA00022723"/>
    </source>
</evidence>
<dbReference type="RefSeq" id="XP_004505901.1">
    <property type="nucleotide sequence ID" value="XM_004505844.3"/>
</dbReference>
<reference evidence="15" key="2">
    <citation type="submission" date="2025-08" db="UniProtKB">
        <authorList>
            <consortium name="RefSeq"/>
        </authorList>
    </citation>
    <scope>IDENTIFICATION</scope>
    <source>
        <tissue evidence="15">Etiolated seedlings</tissue>
    </source>
</reference>
<dbReference type="GO" id="GO:0020037">
    <property type="term" value="F:heme binding"/>
    <property type="evidence" value="ECO:0007669"/>
    <property type="project" value="InterPro"/>
</dbReference>
<dbReference type="GO" id="GO:0016020">
    <property type="term" value="C:membrane"/>
    <property type="evidence" value="ECO:0007669"/>
    <property type="project" value="UniProtKB-SubCell"/>
</dbReference>
<dbReference type="GO" id="GO:0016705">
    <property type="term" value="F:oxidoreductase activity, acting on paired donors, with incorporation or reduction of molecular oxygen"/>
    <property type="evidence" value="ECO:0007669"/>
    <property type="project" value="InterPro"/>
</dbReference>
<dbReference type="SUPFAM" id="SSF48264">
    <property type="entry name" value="Cytochrome P450"/>
    <property type="match status" value="1"/>
</dbReference>
<dbReference type="PaxDb" id="3827-XP_004505901.1"/>
<evidence type="ECO:0000256" key="1">
    <source>
        <dbReference type="ARBA" id="ARBA00001971"/>
    </source>
</evidence>
<dbReference type="FunFam" id="1.10.630.10:FF:000019">
    <property type="entry name" value="Cytochrome P450 family protein"/>
    <property type="match status" value="1"/>
</dbReference>
<dbReference type="Gene3D" id="1.10.630.10">
    <property type="entry name" value="Cytochrome P450"/>
    <property type="match status" value="1"/>
</dbReference>
<dbReference type="GeneID" id="101511254"/>
<evidence type="ECO:0000256" key="3">
    <source>
        <dbReference type="ARBA" id="ARBA00010617"/>
    </source>
</evidence>
<organism evidence="14 15">
    <name type="scientific">Cicer arietinum</name>
    <name type="common">Chickpea</name>
    <name type="synonym">Garbanzo</name>
    <dbReference type="NCBI Taxonomy" id="3827"/>
    <lineage>
        <taxon>Eukaryota</taxon>
        <taxon>Viridiplantae</taxon>
        <taxon>Streptophyta</taxon>
        <taxon>Embryophyta</taxon>
        <taxon>Tracheophyta</taxon>
        <taxon>Spermatophyta</taxon>
        <taxon>Magnoliopsida</taxon>
        <taxon>eudicotyledons</taxon>
        <taxon>Gunneridae</taxon>
        <taxon>Pentapetalae</taxon>
        <taxon>rosids</taxon>
        <taxon>fabids</taxon>
        <taxon>Fabales</taxon>
        <taxon>Fabaceae</taxon>
        <taxon>Papilionoideae</taxon>
        <taxon>50 kb inversion clade</taxon>
        <taxon>NPAAA clade</taxon>
        <taxon>Hologalegina</taxon>
        <taxon>IRL clade</taxon>
        <taxon>Cicereae</taxon>
        <taxon>Cicer</taxon>
    </lineage>
</organism>
<dbReference type="InterPro" id="IPR001128">
    <property type="entry name" value="Cyt_P450"/>
</dbReference>
<evidence type="ECO:0000256" key="8">
    <source>
        <dbReference type="ARBA" id="ARBA00023002"/>
    </source>
</evidence>
<dbReference type="GO" id="GO:0005506">
    <property type="term" value="F:iron ion binding"/>
    <property type="evidence" value="ECO:0007669"/>
    <property type="project" value="InterPro"/>
</dbReference>
<keyword evidence="7" id="KW-1133">Transmembrane helix</keyword>
<dbReference type="InterPro" id="IPR002401">
    <property type="entry name" value="Cyt_P450_E_grp-I"/>
</dbReference>